<reference evidence="2 3" key="1">
    <citation type="submission" date="2024-09" db="EMBL/GenBank/DDBJ databases">
        <authorList>
            <person name="Sun Q."/>
            <person name="Mori K."/>
        </authorList>
    </citation>
    <scope>NUCLEOTIDE SEQUENCE [LARGE SCALE GENOMIC DNA]</scope>
    <source>
        <strain evidence="2 3">CCM 3426</strain>
    </source>
</reference>
<name>A0ABV5IM76_9ACTN</name>
<dbReference type="InterPro" id="IPR024775">
    <property type="entry name" value="DinB-like"/>
</dbReference>
<protein>
    <submittedName>
        <fullName evidence="2">DinB family protein</fullName>
    </submittedName>
</protein>
<proteinExistence type="predicted"/>
<dbReference type="Proteomes" id="UP001589647">
    <property type="component" value="Unassembled WGS sequence"/>
</dbReference>
<dbReference type="InterPro" id="IPR034660">
    <property type="entry name" value="DinB/YfiT-like"/>
</dbReference>
<comment type="caution">
    <text evidence="2">The sequence shown here is derived from an EMBL/GenBank/DDBJ whole genome shotgun (WGS) entry which is preliminary data.</text>
</comment>
<evidence type="ECO:0000313" key="2">
    <source>
        <dbReference type="EMBL" id="MFB9205477.1"/>
    </source>
</evidence>
<dbReference type="RefSeq" id="WP_189652189.1">
    <property type="nucleotide sequence ID" value="NZ_BMRC01000025.1"/>
</dbReference>
<gene>
    <name evidence="2" type="ORF">ACFFV7_30090</name>
</gene>
<keyword evidence="3" id="KW-1185">Reference proteome</keyword>
<dbReference type="Pfam" id="PF12867">
    <property type="entry name" value="DinB_2"/>
    <property type="match status" value="1"/>
</dbReference>
<feature type="domain" description="DinB-like" evidence="1">
    <location>
        <begin position="13"/>
        <end position="162"/>
    </location>
</feature>
<dbReference type="SUPFAM" id="SSF109854">
    <property type="entry name" value="DinB/YfiT-like putative metalloenzymes"/>
    <property type="match status" value="1"/>
</dbReference>
<evidence type="ECO:0000259" key="1">
    <source>
        <dbReference type="Pfam" id="PF12867"/>
    </source>
</evidence>
<organism evidence="2 3">
    <name type="scientific">Nonomuraea spiralis</name>
    <dbReference type="NCBI Taxonomy" id="46182"/>
    <lineage>
        <taxon>Bacteria</taxon>
        <taxon>Bacillati</taxon>
        <taxon>Actinomycetota</taxon>
        <taxon>Actinomycetes</taxon>
        <taxon>Streptosporangiales</taxon>
        <taxon>Streptosporangiaceae</taxon>
        <taxon>Nonomuraea</taxon>
    </lineage>
</organism>
<dbReference type="Gene3D" id="1.20.120.450">
    <property type="entry name" value="dinb family like domain"/>
    <property type="match status" value="1"/>
</dbReference>
<sequence>MTILSPGEAIGRLRADRDILLARVTGLTEEQLDADYLVDSGPLGDFCRSLHDLIAHVLMWEEINLAVLTEAAAGRQHWSLDPRWEDPAVGRALNIGGVEAGRHLPASLLLHRSASVHDAIVADLSRFGEESWDSPGLGAVTQRVWTVPGNPAYWHAAIHLGQVPSIPPAAGRRP</sequence>
<evidence type="ECO:0000313" key="3">
    <source>
        <dbReference type="Proteomes" id="UP001589647"/>
    </source>
</evidence>
<accession>A0ABV5IM76</accession>
<dbReference type="EMBL" id="JBHMEI010000029">
    <property type="protein sequence ID" value="MFB9205477.1"/>
    <property type="molecule type" value="Genomic_DNA"/>
</dbReference>